<dbReference type="SMART" id="SM00558">
    <property type="entry name" value="JmjC"/>
    <property type="match status" value="1"/>
</dbReference>
<dbReference type="AlphaFoldDB" id="A0A420XNF4"/>
<keyword evidence="6" id="KW-1185">Reference proteome</keyword>
<comment type="cofactor">
    <cofactor evidence="1">
        <name>Fe(2+)</name>
        <dbReference type="ChEBI" id="CHEBI:29033"/>
    </cofactor>
</comment>
<comment type="caution">
    <text evidence="5">The sequence shown here is derived from an EMBL/GenBank/DDBJ whole genome shotgun (WGS) entry which is preliminary data.</text>
</comment>
<keyword evidence="5" id="KW-0689">Ribosomal protein</keyword>
<keyword evidence="5" id="KW-0687">Ribonucleoprotein</keyword>
<dbReference type="GO" id="GO:0005840">
    <property type="term" value="C:ribosome"/>
    <property type="evidence" value="ECO:0007669"/>
    <property type="project" value="UniProtKB-KW"/>
</dbReference>
<name>A0A420XNF4_9ACTN</name>
<evidence type="ECO:0000313" key="6">
    <source>
        <dbReference type="Proteomes" id="UP000281955"/>
    </source>
</evidence>
<evidence type="ECO:0000256" key="3">
    <source>
        <dbReference type="ARBA" id="ARBA00023004"/>
    </source>
</evidence>
<dbReference type="OrthoDB" id="9764016at2"/>
<dbReference type="RefSeq" id="WP_121193554.1">
    <property type="nucleotide sequence ID" value="NZ_RBWV01000012.1"/>
</dbReference>
<dbReference type="GO" id="GO:0032453">
    <property type="term" value="F:histone H3K4 demethylase activity"/>
    <property type="evidence" value="ECO:0007669"/>
    <property type="project" value="TreeGrafter"/>
</dbReference>
<keyword evidence="3" id="KW-0408">Iron</keyword>
<gene>
    <name evidence="5" type="ORF">CLV35_2222</name>
</gene>
<reference evidence="5 6" key="1">
    <citation type="submission" date="2018-10" db="EMBL/GenBank/DDBJ databases">
        <title>Genomic Encyclopedia of Archaeal and Bacterial Type Strains, Phase II (KMG-II): from individual species to whole genera.</title>
        <authorList>
            <person name="Goeker M."/>
        </authorList>
    </citation>
    <scope>NUCLEOTIDE SEQUENCE [LARGE SCALE GENOMIC DNA]</scope>
    <source>
        <strain evidence="5 6">RP-AC37</strain>
    </source>
</reference>
<evidence type="ECO:0000256" key="2">
    <source>
        <dbReference type="ARBA" id="ARBA00022723"/>
    </source>
</evidence>
<dbReference type="Gene3D" id="2.60.120.650">
    <property type="entry name" value="Cupin"/>
    <property type="match status" value="1"/>
</dbReference>
<proteinExistence type="predicted"/>
<dbReference type="InParanoid" id="A0A420XNF4"/>
<dbReference type="GO" id="GO:0051864">
    <property type="term" value="F:histone H3K36 demethylase activity"/>
    <property type="evidence" value="ECO:0007669"/>
    <property type="project" value="TreeGrafter"/>
</dbReference>
<evidence type="ECO:0000259" key="4">
    <source>
        <dbReference type="PROSITE" id="PS51184"/>
    </source>
</evidence>
<dbReference type="InterPro" id="IPR039994">
    <property type="entry name" value="NO66-like"/>
</dbReference>
<dbReference type="PROSITE" id="PS51184">
    <property type="entry name" value="JMJC"/>
    <property type="match status" value="1"/>
</dbReference>
<keyword evidence="2" id="KW-0479">Metal-binding</keyword>
<feature type="domain" description="JmjC" evidence="4">
    <location>
        <begin position="118"/>
        <end position="267"/>
    </location>
</feature>
<dbReference type="Proteomes" id="UP000281955">
    <property type="component" value="Unassembled WGS sequence"/>
</dbReference>
<protein>
    <submittedName>
        <fullName evidence="5">Ribosomal protein L16 Arg81 hydroxylase</fullName>
    </submittedName>
</protein>
<accession>A0A420XNF4</accession>
<dbReference type="SUPFAM" id="SSF51197">
    <property type="entry name" value="Clavaminate synthase-like"/>
    <property type="match status" value="1"/>
</dbReference>
<organism evidence="5 6">
    <name type="scientific">Motilibacter peucedani</name>
    <dbReference type="NCBI Taxonomy" id="598650"/>
    <lineage>
        <taxon>Bacteria</taxon>
        <taxon>Bacillati</taxon>
        <taxon>Actinomycetota</taxon>
        <taxon>Actinomycetes</taxon>
        <taxon>Motilibacterales</taxon>
        <taxon>Motilibacteraceae</taxon>
        <taxon>Motilibacter</taxon>
    </lineage>
</organism>
<sequence length="420" mass="44507">MTLVDDAERRVGSDPHPALQRVLPLDVDSFAEDYWGRQALLARAASLPGGVGGFSDLLSLDAVDELLSERGLRTPFIRVAKDGQVIDPSRWTGSGGAGAEIADQVRDDALLGLFADGASIVLQGLHRNHPPLVAFASALAAELGHPVQVNAYVTPPQSRGFDAHYDVHDVFVLQVAGEKRWRISRPVLESPLRSQVWTDRRAAVAERAAEEPFLDEVLRPGDALYLPRGWLHAAEALGDVSAHITVGIHTVTRYAVAEALTALAARSPELRRSLPLGVDVADPAAVQEEVAATLEALAAAVREVPAADVAERLRRSVWPKSRPAPIAPLAQAAAARSATGTTAVRLRDALRAQLRPAGDSVQLVLPGRSLTLPADTAAAVDALLSGETFLAAELPGLDEADGVVLVRRLLREGVVVPAEG</sequence>
<dbReference type="Pfam" id="PF08007">
    <property type="entry name" value="JmjC_2"/>
    <property type="match status" value="1"/>
</dbReference>
<evidence type="ECO:0000313" key="5">
    <source>
        <dbReference type="EMBL" id="RKS73733.1"/>
    </source>
</evidence>
<dbReference type="GO" id="GO:0046872">
    <property type="term" value="F:metal ion binding"/>
    <property type="evidence" value="ECO:0007669"/>
    <property type="project" value="UniProtKB-KW"/>
</dbReference>
<dbReference type="EMBL" id="RBWV01000012">
    <property type="protein sequence ID" value="RKS73733.1"/>
    <property type="molecule type" value="Genomic_DNA"/>
</dbReference>
<dbReference type="PANTHER" id="PTHR13096:SF9">
    <property type="entry name" value="BIFUNCTIONAL LYSINE-SPECIFIC DEMETHYLASE AND HISTIDYL-HYDROXYLASE"/>
    <property type="match status" value="1"/>
</dbReference>
<dbReference type="InterPro" id="IPR003347">
    <property type="entry name" value="JmjC_dom"/>
</dbReference>
<evidence type="ECO:0000256" key="1">
    <source>
        <dbReference type="ARBA" id="ARBA00001954"/>
    </source>
</evidence>
<dbReference type="PANTHER" id="PTHR13096">
    <property type="entry name" value="MINA53 MYC INDUCED NUCLEAR ANTIGEN"/>
    <property type="match status" value="1"/>
</dbReference>